<evidence type="ECO:0000256" key="1">
    <source>
        <dbReference type="ARBA" id="ARBA00001933"/>
    </source>
</evidence>
<evidence type="ECO:0000256" key="2">
    <source>
        <dbReference type="ARBA" id="ARBA00005011"/>
    </source>
</evidence>
<dbReference type="GO" id="GO:0000105">
    <property type="term" value="P:L-histidine biosynthetic process"/>
    <property type="evidence" value="ECO:0007669"/>
    <property type="project" value="UniProtKB-UniRule"/>
</dbReference>
<dbReference type="EC" id="2.6.1.9" evidence="9"/>
<feature type="modified residue" description="N6-(pyridoxal phosphate)lysine" evidence="9">
    <location>
        <position position="228"/>
    </location>
</feature>
<name>A0AAW3ZU76_9BACT</name>
<evidence type="ECO:0000256" key="3">
    <source>
        <dbReference type="ARBA" id="ARBA00007970"/>
    </source>
</evidence>
<evidence type="ECO:0000256" key="5">
    <source>
        <dbReference type="ARBA" id="ARBA00022576"/>
    </source>
</evidence>
<keyword evidence="9" id="KW-0028">Amino-acid biosynthesis</keyword>
<dbReference type="EMBL" id="LIWG01000003">
    <property type="protein sequence ID" value="MBE3607793.1"/>
    <property type="molecule type" value="Genomic_DNA"/>
</dbReference>
<dbReference type="CDD" id="cd00609">
    <property type="entry name" value="AAT_like"/>
    <property type="match status" value="1"/>
</dbReference>
<dbReference type="Proteomes" id="UP001318760">
    <property type="component" value="Unassembled WGS sequence"/>
</dbReference>
<evidence type="ECO:0000313" key="11">
    <source>
        <dbReference type="EMBL" id="MBE2986222.1"/>
    </source>
</evidence>
<evidence type="ECO:0000313" key="13">
    <source>
        <dbReference type="Proteomes" id="UP000650616"/>
    </source>
</evidence>
<evidence type="ECO:0000313" key="14">
    <source>
        <dbReference type="Proteomes" id="UP001318760"/>
    </source>
</evidence>
<dbReference type="EMBL" id="JADBHS010000005">
    <property type="protein sequence ID" value="MBE2986222.1"/>
    <property type="molecule type" value="Genomic_DNA"/>
</dbReference>
<comment type="subunit">
    <text evidence="4 9">Homodimer.</text>
</comment>
<evidence type="ECO:0000256" key="9">
    <source>
        <dbReference type="HAMAP-Rule" id="MF_01023"/>
    </source>
</evidence>
<keyword evidence="9" id="KW-0368">Histidine biosynthesis</keyword>
<evidence type="ECO:0000256" key="8">
    <source>
        <dbReference type="ARBA" id="ARBA00047481"/>
    </source>
</evidence>
<evidence type="ECO:0000313" key="12">
    <source>
        <dbReference type="EMBL" id="MBE3607793.1"/>
    </source>
</evidence>
<dbReference type="InterPro" id="IPR050106">
    <property type="entry name" value="HistidinolP_aminotransfase"/>
</dbReference>
<keyword evidence="5 9" id="KW-0032">Aminotransferase</keyword>
<reference evidence="11 14" key="2">
    <citation type="submission" date="2020-10" db="EMBL/GenBank/DDBJ databases">
        <title>Campylobacter californiensis sp. nov. isolated from cattle and feral swine in California.</title>
        <authorList>
            <person name="Miller W.G."/>
        </authorList>
    </citation>
    <scope>NUCLEOTIDE SEQUENCE [LARGE SCALE GENOMIC DNA]</scope>
    <source>
        <strain evidence="11 14">RM12919</strain>
    </source>
</reference>
<dbReference type="InterPro" id="IPR015421">
    <property type="entry name" value="PyrdxlP-dep_Trfase_major"/>
</dbReference>
<evidence type="ECO:0000256" key="6">
    <source>
        <dbReference type="ARBA" id="ARBA00022679"/>
    </source>
</evidence>
<dbReference type="Pfam" id="PF00155">
    <property type="entry name" value="Aminotran_1_2"/>
    <property type="match status" value="1"/>
</dbReference>
<dbReference type="InterPro" id="IPR005861">
    <property type="entry name" value="HisP_aminotrans"/>
</dbReference>
<comment type="similarity">
    <text evidence="3 9">Belongs to the class-II pyridoxal-phosphate-dependent aminotransferase family. Histidinol-phosphate aminotransferase subfamily.</text>
</comment>
<dbReference type="InterPro" id="IPR004839">
    <property type="entry name" value="Aminotransferase_I/II_large"/>
</dbReference>
<dbReference type="InterPro" id="IPR015424">
    <property type="entry name" value="PyrdxlP-dep_Trfase"/>
</dbReference>
<dbReference type="RefSeq" id="WP_170015810.1">
    <property type="nucleotide sequence ID" value="NZ_CP012545.1"/>
</dbReference>
<dbReference type="Gene3D" id="3.40.640.10">
    <property type="entry name" value="Type I PLP-dependent aspartate aminotransferase-like (Major domain)"/>
    <property type="match status" value="1"/>
</dbReference>
<dbReference type="GO" id="GO:0004400">
    <property type="term" value="F:histidinol-phosphate transaminase activity"/>
    <property type="evidence" value="ECO:0007669"/>
    <property type="project" value="UniProtKB-UniRule"/>
</dbReference>
<dbReference type="InterPro" id="IPR015422">
    <property type="entry name" value="PyrdxlP-dep_Trfase_small"/>
</dbReference>
<keyword evidence="13" id="KW-1185">Reference proteome</keyword>
<reference evidence="12 13" key="1">
    <citation type="submission" date="2015-08" db="EMBL/GenBank/DDBJ databases">
        <title>Comparative genomics of the Campylobacter concisus group.</title>
        <authorList>
            <person name="Yee E."/>
            <person name="Chapman M.H."/>
            <person name="Huynh S."/>
            <person name="Bono J.L."/>
            <person name="On S.L."/>
            <person name="St Leger J."/>
            <person name="Foster G."/>
            <person name="Parker C.T."/>
            <person name="Miller W.G."/>
        </authorList>
    </citation>
    <scope>NUCLEOTIDE SEQUENCE [LARGE SCALE GENOMIC DNA]</scope>
    <source>
        <strain evidence="12 13">RM9337</strain>
    </source>
</reference>
<evidence type="ECO:0000256" key="7">
    <source>
        <dbReference type="ARBA" id="ARBA00022898"/>
    </source>
</evidence>
<sequence length="366" mass="41683">MKFNENLAQLVNYEAGKPIELVVREFGIEPKDVIKLASNENPFGTSERVVNAIKDVAKNAFLYPDDSYFELKNSLASKFNIGAKNIIIGSGSDQVIEFCIHAKANEKNAVLMAGVTFAMYEIYTKHVGAKVYRTKAQEHDLTEFLEIYKANKDEIAIIFLCLPNNPLGGCLDADEVYKFLNEISKETLVVFDCAYNEFAEFKDKKKWIDPAKIVNEFKNAIYLGTFSKAYGLGGMRVGYGIADENIIAELGKIRSPFNITTLSLKAAIEALKDEEFVTKSLENNFKEMTRYEEFAREFDIEFIPSYTNFITFKFKEQNASEIVQKMLKKGIILRDLKSYGMNALRITIGQPWQNDRVLKELKEMLK</sequence>
<protein>
    <recommendedName>
        <fullName evidence="9">Histidinol-phosphate aminotransferase</fullName>
        <ecNumber evidence="9">2.6.1.9</ecNumber>
    </recommendedName>
    <alternativeName>
        <fullName evidence="9">Imidazole acetol-phosphate transaminase</fullName>
    </alternativeName>
</protein>
<dbReference type="AlphaFoldDB" id="A0AAW3ZU76"/>
<comment type="catalytic activity">
    <reaction evidence="8 9">
        <text>L-histidinol phosphate + 2-oxoglutarate = 3-(imidazol-4-yl)-2-oxopropyl phosphate + L-glutamate</text>
        <dbReference type="Rhea" id="RHEA:23744"/>
        <dbReference type="ChEBI" id="CHEBI:16810"/>
        <dbReference type="ChEBI" id="CHEBI:29985"/>
        <dbReference type="ChEBI" id="CHEBI:57766"/>
        <dbReference type="ChEBI" id="CHEBI:57980"/>
        <dbReference type="EC" id="2.6.1.9"/>
    </reaction>
</comment>
<keyword evidence="6 9" id="KW-0808">Transferase</keyword>
<accession>A0AAW3ZU76</accession>
<dbReference type="HAMAP" id="MF_01023">
    <property type="entry name" value="HisC_aminotrans_2"/>
    <property type="match status" value="1"/>
</dbReference>
<organism evidence="12 13">
    <name type="scientific">Campylobacter californiensis</name>
    <dbReference type="NCBI Taxonomy" id="1032243"/>
    <lineage>
        <taxon>Bacteria</taxon>
        <taxon>Pseudomonadati</taxon>
        <taxon>Campylobacterota</taxon>
        <taxon>Epsilonproteobacteria</taxon>
        <taxon>Campylobacterales</taxon>
        <taxon>Campylobacteraceae</taxon>
        <taxon>Campylobacter</taxon>
    </lineage>
</organism>
<dbReference type="GO" id="GO:0030170">
    <property type="term" value="F:pyridoxal phosphate binding"/>
    <property type="evidence" value="ECO:0007669"/>
    <property type="project" value="InterPro"/>
</dbReference>
<dbReference type="Gene3D" id="3.90.1150.10">
    <property type="entry name" value="Aspartate Aminotransferase, domain 1"/>
    <property type="match status" value="1"/>
</dbReference>
<feature type="domain" description="Aminotransferase class I/classII large" evidence="10">
    <location>
        <begin position="31"/>
        <end position="360"/>
    </location>
</feature>
<dbReference type="InterPro" id="IPR001917">
    <property type="entry name" value="Aminotrans_II_pyridoxalP_BS"/>
</dbReference>
<comment type="pathway">
    <text evidence="2 9">Amino-acid biosynthesis; L-histidine biosynthesis; L-histidine from 5-phospho-alpha-D-ribose 1-diphosphate: step 7/9.</text>
</comment>
<gene>
    <name evidence="9" type="primary">hisC</name>
    <name evidence="11" type="ORF">CCAL12919_03620</name>
    <name evidence="12" type="ORF">CCAL9337_03495</name>
</gene>
<dbReference type="Proteomes" id="UP000650616">
    <property type="component" value="Unassembled WGS sequence"/>
</dbReference>
<keyword evidence="7 9" id="KW-0663">Pyridoxal phosphate</keyword>
<dbReference type="NCBIfam" id="TIGR01141">
    <property type="entry name" value="hisC"/>
    <property type="match status" value="1"/>
</dbReference>
<dbReference type="SUPFAM" id="SSF53383">
    <property type="entry name" value="PLP-dependent transferases"/>
    <property type="match status" value="1"/>
</dbReference>
<proteinExistence type="inferred from homology"/>
<comment type="cofactor">
    <cofactor evidence="1 9">
        <name>pyridoxal 5'-phosphate</name>
        <dbReference type="ChEBI" id="CHEBI:597326"/>
    </cofactor>
</comment>
<dbReference type="PANTHER" id="PTHR43643">
    <property type="entry name" value="HISTIDINOL-PHOSPHATE AMINOTRANSFERASE 2"/>
    <property type="match status" value="1"/>
</dbReference>
<evidence type="ECO:0000256" key="4">
    <source>
        <dbReference type="ARBA" id="ARBA00011738"/>
    </source>
</evidence>
<comment type="caution">
    <text evidence="12">The sequence shown here is derived from an EMBL/GenBank/DDBJ whole genome shotgun (WGS) entry which is preliminary data.</text>
</comment>
<evidence type="ECO:0000259" key="10">
    <source>
        <dbReference type="Pfam" id="PF00155"/>
    </source>
</evidence>
<dbReference type="PROSITE" id="PS00599">
    <property type="entry name" value="AA_TRANSFER_CLASS_2"/>
    <property type="match status" value="1"/>
</dbReference>
<dbReference type="PANTHER" id="PTHR43643:SF3">
    <property type="entry name" value="HISTIDINOL-PHOSPHATE AMINOTRANSFERASE"/>
    <property type="match status" value="1"/>
</dbReference>